<organism evidence="1 2">
    <name type="scientific">Pluteus cervinus</name>
    <dbReference type="NCBI Taxonomy" id="181527"/>
    <lineage>
        <taxon>Eukaryota</taxon>
        <taxon>Fungi</taxon>
        <taxon>Dikarya</taxon>
        <taxon>Basidiomycota</taxon>
        <taxon>Agaricomycotina</taxon>
        <taxon>Agaricomycetes</taxon>
        <taxon>Agaricomycetidae</taxon>
        <taxon>Agaricales</taxon>
        <taxon>Pluteineae</taxon>
        <taxon>Pluteaceae</taxon>
        <taxon>Pluteus</taxon>
    </lineage>
</organism>
<reference evidence="1 2" key="1">
    <citation type="journal article" date="2019" name="Nat. Ecol. Evol.">
        <title>Megaphylogeny resolves global patterns of mushroom evolution.</title>
        <authorList>
            <person name="Varga T."/>
            <person name="Krizsan K."/>
            <person name="Foldi C."/>
            <person name="Dima B."/>
            <person name="Sanchez-Garcia M."/>
            <person name="Sanchez-Ramirez S."/>
            <person name="Szollosi G.J."/>
            <person name="Szarkandi J.G."/>
            <person name="Papp V."/>
            <person name="Albert L."/>
            <person name="Andreopoulos W."/>
            <person name="Angelini C."/>
            <person name="Antonin V."/>
            <person name="Barry K.W."/>
            <person name="Bougher N.L."/>
            <person name="Buchanan P."/>
            <person name="Buyck B."/>
            <person name="Bense V."/>
            <person name="Catcheside P."/>
            <person name="Chovatia M."/>
            <person name="Cooper J."/>
            <person name="Damon W."/>
            <person name="Desjardin D."/>
            <person name="Finy P."/>
            <person name="Geml J."/>
            <person name="Haridas S."/>
            <person name="Hughes K."/>
            <person name="Justo A."/>
            <person name="Karasinski D."/>
            <person name="Kautmanova I."/>
            <person name="Kiss B."/>
            <person name="Kocsube S."/>
            <person name="Kotiranta H."/>
            <person name="LaButti K.M."/>
            <person name="Lechner B.E."/>
            <person name="Liimatainen K."/>
            <person name="Lipzen A."/>
            <person name="Lukacs Z."/>
            <person name="Mihaltcheva S."/>
            <person name="Morgado L.N."/>
            <person name="Niskanen T."/>
            <person name="Noordeloos M.E."/>
            <person name="Ohm R.A."/>
            <person name="Ortiz-Santana B."/>
            <person name="Ovrebo C."/>
            <person name="Racz N."/>
            <person name="Riley R."/>
            <person name="Savchenko A."/>
            <person name="Shiryaev A."/>
            <person name="Soop K."/>
            <person name="Spirin V."/>
            <person name="Szebenyi C."/>
            <person name="Tomsovsky M."/>
            <person name="Tulloss R.E."/>
            <person name="Uehling J."/>
            <person name="Grigoriev I.V."/>
            <person name="Vagvolgyi C."/>
            <person name="Papp T."/>
            <person name="Martin F.M."/>
            <person name="Miettinen O."/>
            <person name="Hibbett D.S."/>
            <person name="Nagy L.G."/>
        </authorList>
    </citation>
    <scope>NUCLEOTIDE SEQUENCE [LARGE SCALE GENOMIC DNA]</scope>
    <source>
        <strain evidence="1 2">NL-1719</strain>
    </source>
</reference>
<protein>
    <submittedName>
        <fullName evidence="1">Uncharacterized protein</fullName>
    </submittedName>
</protein>
<accession>A0ACD3BF32</accession>
<proteinExistence type="predicted"/>
<dbReference type="Proteomes" id="UP000308600">
    <property type="component" value="Unassembled WGS sequence"/>
</dbReference>
<sequence>MTEASKPVVVFRALQLANEQRNAYGLRYNDHARYRKHCGNRAHRLRSSLKMTHGKGRDFKKLPPLTLETIRDGHLQLLLFEAERAWAYSVELNTQSLLPANSDKAGTLRHSATGRFRRAVNWSTQLLSHCQSLYGASRLSAENLLEVTIYTLILNGRFLRYREEFDDALVQLAVARSLLNELTVIASTSRDQALATSFSDEIAPEIRYSAHELGHTKAYDVDGIVTSVAAKHRNRLVEGCDALLAQFKTEDAATAKAGTRGRLRELIWEGQPVPVRNPELVDVLLKVQEAGARLEGRDVDSGAAAEKKKAPAHLGSKKGVAAYDNILAALSDAEDVARKLMEAQQHQGSGAASTSTAAPGGTRDLHFVHAYIVYQLLSRRIQRDLLLLSALLASSQDQRNAKSISAKIKPEQVDARLYPAVVKLLDSVLQSLEQMKALSIVDDSPDLASAIEARSSYTKARRCLYLARCYAPLKRFAEALVLIQHAHIHIRETGTSLSLLPPSIPQTAPTDPSSVNPAYFLLNTTDVESFQADINADALHYKRDWFAFNGGAAIAETGEGSIGHKKPLFFNIALNYVELDMDTLLVRAGKQPLLATAKATAAPVPAPPPITKAPSQVARKADPASLERKAIEEVRPSTPKPSANVQAKGGLGNLLGGWWGKS</sequence>
<evidence type="ECO:0000313" key="1">
    <source>
        <dbReference type="EMBL" id="TFK76644.1"/>
    </source>
</evidence>
<dbReference type="EMBL" id="ML208259">
    <property type="protein sequence ID" value="TFK76644.1"/>
    <property type="molecule type" value="Genomic_DNA"/>
</dbReference>
<evidence type="ECO:0000313" key="2">
    <source>
        <dbReference type="Proteomes" id="UP000308600"/>
    </source>
</evidence>
<gene>
    <name evidence="1" type="ORF">BDN72DRAFT_806631</name>
</gene>
<name>A0ACD3BF32_9AGAR</name>
<keyword evidence="2" id="KW-1185">Reference proteome</keyword>